<gene>
    <name evidence="3 4 5 6 7 8" type="primary">LOC115226206</name>
</gene>
<dbReference type="InterPro" id="IPR000157">
    <property type="entry name" value="TIR_dom"/>
</dbReference>
<evidence type="ECO:0000313" key="7">
    <source>
        <dbReference type="RefSeq" id="XP_036370715.1"/>
    </source>
</evidence>
<organism evidence="2 4">
    <name type="scientific">Octopus sinensis</name>
    <name type="common">East Asian common octopus</name>
    <dbReference type="NCBI Taxonomy" id="2607531"/>
    <lineage>
        <taxon>Eukaryota</taxon>
        <taxon>Metazoa</taxon>
        <taxon>Spiralia</taxon>
        <taxon>Lophotrochozoa</taxon>
        <taxon>Mollusca</taxon>
        <taxon>Cephalopoda</taxon>
        <taxon>Coleoidea</taxon>
        <taxon>Octopodiformes</taxon>
        <taxon>Octopoda</taxon>
        <taxon>Incirrata</taxon>
        <taxon>Octopodidae</taxon>
        <taxon>Octopus</taxon>
    </lineage>
</organism>
<dbReference type="RefSeq" id="XP_036370713.1">
    <property type="nucleotide sequence ID" value="XM_036514820.1"/>
</dbReference>
<evidence type="ECO:0000313" key="8">
    <source>
        <dbReference type="RefSeq" id="XP_036370716.1"/>
    </source>
</evidence>
<dbReference type="KEGG" id="osn:115226206"/>
<dbReference type="InterPro" id="IPR011989">
    <property type="entry name" value="ARM-like"/>
</dbReference>
<dbReference type="InterPro" id="IPR016024">
    <property type="entry name" value="ARM-type_fold"/>
</dbReference>
<dbReference type="Proteomes" id="UP000515154">
    <property type="component" value="Linkage group LG29"/>
</dbReference>
<dbReference type="RefSeq" id="XP_029653085.1">
    <property type="nucleotide sequence ID" value="XM_029797225.2"/>
</dbReference>
<dbReference type="Gene3D" id="3.40.50.10140">
    <property type="entry name" value="Toll/interleukin-1 receptor homology (TIR) domain"/>
    <property type="match status" value="1"/>
</dbReference>
<accession>A0A6P7TT59</accession>
<dbReference type="Gene3D" id="1.25.10.10">
    <property type="entry name" value="Leucine-rich Repeat Variant"/>
    <property type="match status" value="1"/>
</dbReference>
<dbReference type="Pfam" id="PF13646">
    <property type="entry name" value="HEAT_2"/>
    <property type="match status" value="1"/>
</dbReference>
<sequence>MDPEIVISYDIKDFPFVERLAAELKPYDWKVWYDKLPSSIYSTVEYSTSQRGQAVVKSKIFLMVLSLDSIENVTCQNELALAYVTNSIIIPVARIDNFKELGDHLNSGMKLMLSKLNWCFFGRSDNFDKKFKILIGSIKADMYKIAPMRCFTKSSSNSPNSSKFATLFRQNSVIKESTVMKTYKDDTDSDDSDCHSDLEVDSNFWDRHFPSETSISWDIFKQCFLVDYEEQISSKYSYSKLAFFINMIFRDIFHCEQKLDREVFNQFCQNENGDSESFYNKLQQYAVGYHAMKQVFNMDSQHRLTAIENLGSYSSPAVLHFLEDMLHESDPNIRAVATIALAKAGKGSKRETAEKILPMLQDKDRIVRESAVLSLGKLKDRSCVKAIIDRWRNDPVNGVRQVAQEALAQIGGEEADRCVAITKLLMSEIEALKTKS</sequence>
<reference evidence="3 4" key="1">
    <citation type="submission" date="2025-08" db="UniProtKB">
        <authorList>
            <consortium name="RefSeq"/>
        </authorList>
    </citation>
    <scope>IDENTIFICATION</scope>
</reference>
<dbReference type="RefSeq" id="XP_036370714.1">
    <property type="nucleotide sequence ID" value="XM_036514821.1"/>
</dbReference>
<keyword evidence="2" id="KW-1185">Reference proteome</keyword>
<name>A0A6P7TT59_9MOLL</name>
<evidence type="ECO:0000259" key="1">
    <source>
        <dbReference type="Pfam" id="PF13676"/>
    </source>
</evidence>
<feature type="domain" description="TIR" evidence="1">
    <location>
        <begin position="5"/>
        <end position="134"/>
    </location>
</feature>
<dbReference type="SUPFAM" id="SSF52200">
    <property type="entry name" value="Toll/Interleukin receptor TIR domain"/>
    <property type="match status" value="1"/>
</dbReference>
<evidence type="ECO:0000313" key="2">
    <source>
        <dbReference type="Proteomes" id="UP000515154"/>
    </source>
</evidence>
<evidence type="ECO:0000313" key="6">
    <source>
        <dbReference type="RefSeq" id="XP_036370714.1"/>
    </source>
</evidence>
<proteinExistence type="predicted"/>
<dbReference type="PANTHER" id="PTHR12697:SF15">
    <property type="entry name" value="TIR DOMAIN-CONTAINING PROTEIN"/>
    <property type="match status" value="1"/>
</dbReference>
<dbReference type="RefSeq" id="XP_036370716.1">
    <property type="nucleotide sequence ID" value="XM_036514823.1"/>
</dbReference>
<dbReference type="GO" id="GO:0007165">
    <property type="term" value="P:signal transduction"/>
    <property type="evidence" value="ECO:0007669"/>
    <property type="project" value="InterPro"/>
</dbReference>
<dbReference type="InterPro" id="IPR035897">
    <property type="entry name" value="Toll_tir_struct_dom_sf"/>
</dbReference>
<dbReference type="RefSeq" id="XP_029653084.1">
    <property type="nucleotide sequence ID" value="XM_029797224.2"/>
</dbReference>
<dbReference type="PANTHER" id="PTHR12697">
    <property type="entry name" value="PBS LYASE HEAT-LIKE PROTEIN"/>
    <property type="match status" value="1"/>
</dbReference>
<protein>
    <submittedName>
        <fullName evidence="3 4">Uncharacterized protein LOC115226206</fullName>
    </submittedName>
</protein>
<dbReference type="SUPFAM" id="SSF48371">
    <property type="entry name" value="ARM repeat"/>
    <property type="match status" value="1"/>
</dbReference>
<dbReference type="Pfam" id="PF13676">
    <property type="entry name" value="TIR_2"/>
    <property type="match status" value="1"/>
</dbReference>
<dbReference type="AlphaFoldDB" id="A0A6P7TT59"/>
<dbReference type="RefSeq" id="XP_036370715.1">
    <property type="nucleotide sequence ID" value="XM_036514822.1"/>
</dbReference>
<evidence type="ECO:0000313" key="5">
    <source>
        <dbReference type="RefSeq" id="XP_036370713.1"/>
    </source>
</evidence>
<dbReference type="GO" id="GO:0016491">
    <property type="term" value="F:oxidoreductase activity"/>
    <property type="evidence" value="ECO:0007669"/>
    <property type="project" value="TreeGrafter"/>
</dbReference>
<evidence type="ECO:0000313" key="3">
    <source>
        <dbReference type="RefSeq" id="XP_029653084.1"/>
    </source>
</evidence>
<evidence type="ECO:0000313" key="4">
    <source>
        <dbReference type="RefSeq" id="XP_029653085.1"/>
    </source>
</evidence>